<sequence length="163" mass="19399">MHDYVYLHCNKFKEAAAKYDHIDYLVDDSILTLQLNAKQKYSLEYTSTAIDEVDDEGIDDDFRTFATENHEFVKYLGQTFVDYFLKLEIQFMEFTSSNFEELNQDNKESLALLIQQLYEKGDKVEKLEPPRFNEVQFTSNYISELKELIDNFNTNFEQYINET</sequence>
<protein>
    <submittedName>
        <fullName evidence="1">(apollo) hypothetical protein</fullName>
    </submittedName>
</protein>
<name>A0A8S3W1F8_PARAO</name>
<dbReference type="AlphaFoldDB" id="A0A8S3W1F8"/>
<dbReference type="OrthoDB" id="10585470at2759"/>
<comment type="caution">
    <text evidence="1">The sequence shown here is derived from an EMBL/GenBank/DDBJ whole genome shotgun (WGS) entry which is preliminary data.</text>
</comment>
<proteinExistence type="predicted"/>
<reference evidence="1" key="1">
    <citation type="submission" date="2021-04" db="EMBL/GenBank/DDBJ databases">
        <authorList>
            <person name="Tunstrom K."/>
        </authorList>
    </citation>
    <scope>NUCLEOTIDE SEQUENCE</scope>
</reference>
<evidence type="ECO:0000313" key="1">
    <source>
        <dbReference type="EMBL" id="CAG4935122.1"/>
    </source>
</evidence>
<accession>A0A8S3W1F8</accession>
<organism evidence="1 2">
    <name type="scientific">Parnassius apollo</name>
    <name type="common">Apollo butterfly</name>
    <name type="synonym">Papilio apollo</name>
    <dbReference type="NCBI Taxonomy" id="110799"/>
    <lineage>
        <taxon>Eukaryota</taxon>
        <taxon>Metazoa</taxon>
        <taxon>Ecdysozoa</taxon>
        <taxon>Arthropoda</taxon>
        <taxon>Hexapoda</taxon>
        <taxon>Insecta</taxon>
        <taxon>Pterygota</taxon>
        <taxon>Neoptera</taxon>
        <taxon>Endopterygota</taxon>
        <taxon>Lepidoptera</taxon>
        <taxon>Glossata</taxon>
        <taxon>Ditrysia</taxon>
        <taxon>Papilionoidea</taxon>
        <taxon>Papilionidae</taxon>
        <taxon>Parnassiinae</taxon>
        <taxon>Parnassini</taxon>
        <taxon>Parnassius</taxon>
        <taxon>Parnassius</taxon>
    </lineage>
</organism>
<evidence type="ECO:0000313" key="2">
    <source>
        <dbReference type="Proteomes" id="UP000691718"/>
    </source>
</evidence>
<dbReference type="Proteomes" id="UP000691718">
    <property type="component" value="Unassembled WGS sequence"/>
</dbReference>
<dbReference type="EMBL" id="CAJQZP010000057">
    <property type="protein sequence ID" value="CAG4935122.1"/>
    <property type="molecule type" value="Genomic_DNA"/>
</dbReference>
<keyword evidence="2" id="KW-1185">Reference proteome</keyword>
<gene>
    <name evidence="1" type="ORF">PAPOLLO_LOCUS921</name>
</gene>